<evidence type="ECO:0000256" key="1">
    <source>
        <dbReference type="ARBA" id="ARBA00010843"/>
    </source>
</evidence>
<evidence type="ECO:0000313" key="9">
    <source>
        <dbReference type="EMBL" id="KAG0120815.1"/>
    </source>
</evidence>
<feature type="region of interest" description="Disordered" evidence="7">
    <location>
        <begin position="211"/>
        <end position="235"/>
    </location>
</feature>
<evidence type="ECO:0000256" key="3">
    <source>
        <dbReference type="ARBA" id="ARBA00022771"/>
    </source>
</evidence>
<evidence type="ECO:0000256" key="6">
    <source>
        <dbReference type="PROSITE-ProRule" id="PRU01371"/>
    </source>
</evidence>
<keyword evidence="3 6" id="KW-0863">Zinc-finger</keyword>
<keyword evidence="2" id="KW-0479">Metal-binding</keyword>
<feature type="region of interest" description="Disordered" evidence="7">
    <location>
        <begin position="106"/>
        <end position="131"/>
    </location>
</feature>
<evidence type="ECO:0000259" key="8">
    <source>
        <dbReference type="PROSITE" id="PS52027"/>
    </source>
</evidence>
<feature type="region of interest" description="Disordered" evidence="7">
    <location>
        <begin position="375"/>
        <end position="412"/>
    </location>
</feature>
<evidence type="ECO:0000313" key="10">
    <source>
        <dbReference type="EMBL" id="KAI1237716.1"/>
    </source>
</evidence>
<dbReference type="GO" id="GO:0008270">
    <property type="term" value="F:zinc ion binding"/>
    <property type="evidence" value="ECO:0007669"/>
    <property type="project" value="UniProtKB-KW"/>
</dbReference>
<evidence type="ECO:0000256" key="2">
    <source>
        <dbReference type="ARBA" id="ARBA00022723"/>
    </source>
</evidence>
<dbReference type="Proteomes" id="UP000618051">
    <property type="component" value="Unassembled WGS sequence"/>
</dbReference>
<dbReference type="OrthoDB" id="10255185at2759"/>
<dbReference type="PANTHER" id="PTHR14649">
    <property type="entry name" value="ZINC FINGER C2HC DOMAIN-CONTAINING PROTEIN 1C"/>
    <property type="match status" value="1"/>
</dbReference>
<gene>
    <name evidence="10" type="ORF">IHE44_0013802</name>
    <name evidence="9" type="ORF">IHE44_011982</name>
</gene>
<keyword evidence="11" id="KW-1185">Reference proteome</keyword>
<dbReference type="InterPro" id="IPR049899">
    <property type="entry name" value="Znf_C2HC_C3H"/>
</dbReference>
<reference evidence="10 11" key="2">
    <citation type="journal article" date="2021" name="J. Hered.">
        <title>Feather Gene Expression Elucidates the Developmental Basis of Plumage Iridescence in African Starlings.</title>
        <authorList>
            <person name="Rubenstein D.R."/>
            <person name="Corvelo A."/>
            <person name="MacManes M.D."/>
            <person name="Maia R."/>
            <person name="Narzisi G."/>
            <person name="Rousaki A."/>
            <person name="Vandenabeele P."/>
            <person name="Shawkey M.D."/>
            <person name="Solomon J."/>
        </authorList>
    </citation>
    <scope>NUCLEOTIDE SEQUENCE [LARGE SCALE GENOMIC DNA]</scope>
    <source>
        <strain evidence="10">SS15</strain>
    </source>
</reference>
<reference evidence="10" key="3">
    <citation type="submission" date="2022-01" db="EMBL/GenBank/DDBJ databases">
        <authorList>
            <person name="Rubenstein D.R."/>
        </authorList>
    </citation>
    <scope>NUCLEOTIDE SEQUENCE</scope>
    <source>
        <strain evidence="10">SS15</strain>
        <tissue evidence="10">Liver</tissue>
    </source>
</reference>
<dbReference type="EMBL" id="JADDUC010000058">
    <property type="protein sequence ID" value="KAG0120815.1"/>
    <property type="molecule type" value="Genomic_DNA"/>
</dbReference>
<evidence type="ECO:0000256" key="4">
    <source>
        <dbReference type="ARBA" id="ARBA00022833"/>
    </source>
</evidence>
<feature type="domain" description="C2HC/C3H-type" evidence="8">
    <location>
        <begin position="342"/>
        <end position="371"/>
    </location>
</feature>
<evidence type="ECO:0000256" key="5">
    <source>
        <dbReference type="ARBA" id="ARBA00023054"/>
    </source>
</evidence>
<comment type="caution">
    <text evidence="9">The sequence shown here is derived from an EMBL/GenBank/DDBJ whole genome shotgun (WGS) entry which is preliminary data.</text>
</comment>
<keyword evidence="5" id="KW-0175">Coiled coil</keyword>
<organism evidence="9">
    <name type="scientific">Lamprotornis superbus</name>
    <dbReference type="NCBI Taxonomy" id="245042"/>
    <lineage>
        <taxon>Eukaryota</taxon>
        <taxon>Metazoa</taxon>
        <taxon>Chordata</taxon>
        <taxon>Craniata</taxon>
        <taxon>Vertebrata</taxon>
        <taxon>Euteleostomi</taxon>
        <taxon>Archelosauria</taxon>
        <taxon>Archosauria</taxon>
        <taxon>Dinosauria</taxon>
        <taxon>Saurischia</taxon>
        <taxon>Theropoda</taxon>
        <taxon>Coelurosauria</taxon>
        <taxon>Aves</taxon>
        <taxon>Neognathae</taxon>
        <taxon>Neoaves</taxon>
        <taxon>Telluraves</taxon>
        <taxon>Australaves</taxon>
        <taxon>Passeriformes</taxon>
        <taxon>Sturnidae</taxon>
        <taxon>Lamprotornis</taxon>
    </lineage>
</organism>
<feature type="compositionally biased region" description="Polar residues" evidence="7">
    <location>
        <begin position="110"/>
        <end position="129"/>
    </location>
</feature>
<dbReference type="Pfam" id="PF13913">
    <property type="entry name" value="zf-C2HC_2"/>
    <property type="match status" value="2"/>
</dbReference>
<dbReference type="AlphaFoldDB" id="A0A835NV74"/>
<comment type="similarity">
    <text evidence="1">Belongs to the ZC2HC1 family.</text>
</comment>
<evidence type="ECO:0000256" key="7">
    <source>
        <dbReference type="SAM" id="MobiDB-lite"/>
    </source>
</evidence>
<feature type="compositionally biased region" description="Basic and acidic residues" evidence="7">
    <location>
        <begin position="375"/>
        <end position="387"/>
    </location>
</feature>
<protein>
    <recommendedName>
        <fullName evidence="8">C2HC/C3H-type domain-containing protein</fullName>
    </recommendedName>
</protein>
<dbReference type="InterPro" id="IPR026104">
    <property type="entry name" value="ZNF_C2HC_dom_1C"/>
</dbReference>
<evidence type="ECO:0000313" key="11">
    <source>
        <dbReference type="Proteomes" id="UP000618051"/>
    </source>
</evidence>
<reference evidence="9" key="1">
    <citation type="submission" date="2020-10" db="EMBL/GenBank/DDBJ databases">
        <title>Feather gene expression reveals the developmental basis of iridescence in African starlings.</title>
        <authorList>
            <person name="Rubenstein D.R."/>
        </authorList>
    </citation>
    <scope>NUCLEOTIDE SEQUENCE</scope>
    <source>
        <strain evidence="9">SS15</strain>
        <tissue evidence="9">Liver</tissue>
    </source>
</reference>
<accession>A0A835NV74</accession>
<keyword evidence="4" id="KW-0862">Zinc</keyword>
<name>A0A835NV74_9PASS</name>
<proteinExistence type="inferred from homology"/>
<dbReference type="PROSITE" id="PS52027">
    <property type="entry name" value="ZF_C2HC_C3H"/>
    <property type="match status" value="1"/>
</dbReference>
<dbReference type="PANTHER" id="PTHR14649:SF1">
    <property type="entry name" value="ZINC FINGER C2HC DOMAIN-CONTAINING PROTEIN 1C"/>
    <property type="match status" value="1"/>
</dbReference>
<dbReference type="EMBL" id="JADDUC020000007">
    <property type="protein sequence ID" value="KAI1237716.1"/>
    <property type="molecule type" value="Genomic_DNA"/>
</dbReference>
<sequence length="718" mass="80487">MWQGSDRKEIKLKHQKNNFQHGFILDKEESLKDLYAQKNQRYSYSKSAESTQDRPRHGGFWSGGLESKYLISQACTLSAKSLGRHKEGVDRAYPLQPISHHKSARAPLLNTGSSPYVQEAPNSRSSSISKGMVPAGSSQLAAVLCPWTGELEPSVPHLYRRELANILKLEADRRNLEESIQKKKALLGEKLKRTEETLRRIQREKELIKVEERRESEVERTSEQKATRHPEEKTFRAADKPDVGIFSGAQSAEDTIPKPGTTLHPQELAVGKLKEWLVATKYDKTNNSKIQDNIPTEHLASCSKLAPKHSLSLSALSDQDSDDHPSAEMLCMQATNAVEQEGFGQCSFCNRKFLCTRLEKHMSICGKNQDSKRKVFDSSKARARGTELEQYQQRKSSRSPQSKTPPRKNNWKQKHEALIHILSQAREVQQILAKGRKVSDLPPLPPIENPDYVACTYCGRKFAPRLAGVKSVVCNRHNLDSTWLRLNFSVLKGTVACDQRPSSRDPDLRIGSNTFHIKRTWVLLWSLRPRSLSASDLTPEKPLSAFEPLELGTQTKGFLLQLLLIIQTLVLHMQPAPEDASFPSPHVPNTKLSALVGAEGEQAASLCEEEGGDTVYSSFSTVTTAKHLKNRKKHSSKRLRMEYLKALKIAASKDAETLHMHQQNIRLEDKTEKTFSEPKSSMIAAKPTIELDGTNELGATGGLAFHPVSPDYTEMLST</sequence>